<dbReference type="Gene3D" id="3.80.10.10">
    <property type="entry name" value="Ribonuclease Inhibitor"/>
    <property type="match status" value="1"/>
</dbReference>
<feature type="compositionally biased region" description="Low complexity" evidence="1">
    <location>
        <begin position="431"/>
        <end position="443"/>
    </location>
</feature>
<keyword evidence="4" id="KW-1185">Reference proteome</keyword>
<feature type="domain" description="F-box" evidence="2">
    <location>
        <begin position="95"/>
        <end position="126"/>
    </location>
</feature>
<dbReference type="InterPro" id="IPR001810">
    <property type="entry name" value="F-box_dom"/>
</dbReference>
<sequence>METKKAESSSKKRVKLEVEEKKEVKMDQAGAQQVVVVPFGSREVVQSPKTTPELFPEMWERIFRYLPMEDLISILNSTPEWNQLLASKKTTILLPKVLPLIMDYFDASSLLATRVVSKISNQLVNSALQSYWLSPEEAFKIHFENSTRVGTFHSEIESISDNYVFSAKPDVEKFVNSLKLKHDPNQNQSGSDPKIPRNPFLTSNISIDIDTPMSPQEEELHQQDFRSLQLLLSNYGHHIQRLNCTIWDIMSETQGILKLISYLSFVPNVKILELTAESLTGEEIELGTLPALPNLDKLEYLDLSDMMADTVASHFIQKYAEQLNTFVCEGTWLKTTGLDEASLQNLLPNLKRLRVEGVYCSTLSKLSDVHWPIEVLHFDTFEIEEHNENEETLEQLLLKTIRNFSQTLTQLELYADLTKFEAELQPEVAEPSPSASSSSSAKSQELDSGILMPNLKTLISEVANMGSPWFWGFILGKCKNLKEIHFNTKSADFREPIEVAKHAFEELPDLTKVYFWFDPDNDEDEVHRAVLTRAYHN</sequence>
<dbReference type="Proteomes" id="UP000094527">
    <property type="component" value="Unassembled WGS sequence"/>
</dbReference>
<accession>A0A1D2MIU3</accession>
<dbReference type="InterPro" id="IPR032675">
    <property type="entry name" value="LRR_dom_sf"/>
</dbReference>
<name>A0A1D2MIU3_ORCCI</name>
<dbReference type="SUPFAM" id="SSF52047">
    <property type="entry name" value="RNI-like"/>
    <property type="match status" value="1"/>
</dbReference>
<dbReference type="Pfam" id="PF00646">
    <property type="entry name" value="F-box"/>
    <property type="match status" value="1"/>
</dbReference>
<evidence type="ECO:0000313" key="3">
    <source>
        <dbReference type="EMBL" id="ODM92928.1"/>
    </source>
</evidence>
<dbReference type="AlphaFoldDB" id="A0A1D2MIU3"/>
<evidence type="ECO:0000256" key="1">
    <source>
        <dbReference type="SAM" id="MobiDB-lite"/>
    </source>
</evidence>
<dbReference type="EMBL" id="LJIJ01001118">
    <property type="protein sequence ID" value="ODM92928.1"/>
    <property type="molecule type" value="Genomic_DNA"/>
</dbReference>
<organism evidence="3 4">
    <name type="scientific">Orchesella cincta</name>
    <name type="common">Springtail</name>
    <name type="synonym">Podura cincta</name>
    <dbReference type="NCBI Taxonomy" id="48709"/>
    <lineage>
        <taxon>Eukaryota</taxon>
        <taxon>Metazoa</taxon>
        <taxon>Ecdysozoa</taxon>
        <taxon>Arthropoda</taxon>
        <taxon>Hexapoda</taxon>
        <taxon>Collembola</taxon>
        <taxon>Entomobryomorpha</taxon>
        <taxon>Entomobryoidea</taxon>
        <taxon>Orchesellidae</taxon>
        <taxon>Orchesellinae</taxon>
        <taxon>Orchesella</taxon>
    </lineage>
</organism>
<evidence type="ECO:0000259" key="2">
    <source>
        <dbReference type="Pfam" id="PF00646"/>
    </source>
</evidence>
<evidence type="ECO:0000313" key="4">
    <source>
        <dbReference type="Proteomes" id="UP000094527"/>
    </source>
</evidence>
<comment type="caution">
    <text evidence="3">The sequence shown here is derived from an EMBL/GenBank/DDBJ whole genome shotgun (WGS) entry which is preliminary data.</text>
</comment>
<protein>
    <recommendedName>
        <fullName evidence="2">F-box domain-containing protein</fullName>
    </recommendedName>
</protein>
<proteinExistence type="predicted"/>
<reference evidence="3 4" key="1">
    <citation type="journal article" date="2016" name="Genome Biol. Evol.">
        <title>Gene Family Evolution Reflects Adaptation to Soil Environmental Stressors in the Genome of the Collembolan Orchesella cincta.</title>
        <authorList>
            <person name="Faddeeva-Vakhrusheva A."/>
            <person name="Derks M.F."/>
            <person name="Anvar S.Y."/>
            <person name="Agamennone V."/>
            <person name="Suring W."/>
            <person name="Smit S."/>
            <person name="van Straalen N.M."/>
            <person name="Roelofs D."/>
        </authorList>
    </citation>
    <scope>NUCLEOTIDE SEQUENCE [LARGE SCALE GENOMIC DNA]</scope>
    <source>
        <tissue evidence="3">Mixed pool</tissue>
    </source>
</reference>
<gene>
    <name evidence="3" type="ORF">Ocin01_13754</name>
</gene>
<feature type="region of interest" description="Disordered" evidence="1">
    <location>
        <begin position="425"/>
        <end position="444"/>
    </location>
</feature>